<dbReference type="RefSeq" id="WP_343037205.1">
    <property type="nucleotide sequence ID" value="NZ_BAAAPX010000001.1"/>
</dbReference>
<evidence type="ECO:0000259" key="1">
    <source>
        <dbReference type="Pfam" id="PF12697"/>
    </source>
</evidence>
<dbReference type="SUPFAM" id="SSF53474">
    <property type="entry name" value="alpha/beta-Hydrolases"/>
    <property type="match status" value="1"/>
</dbReference>
<evidence type="ECO:0000313" key="2">
    <source>
        <dbReference type="EMBL" id="NYD72712.1"/>
    </source>
</evidence>
<dbReference type="InterPro" id="IPR029058">
    <property type="entry name" value="AB_hydrolase_fold"/>
</dbReference>
<dbReference type="AlphaFoldDB" id="A0A852SVH7"/>
<dbReference type="Gene3D" id="3.40.50.1820">
    <property type="entry name" value="alpha/beta hydrolase"/>
    <property type="match status" value="1"/>
</dbReference>
<dbReference type="InterPro" id="IPR000073">
    <property type="entry name" value="AB_hydrolase_1"/>
</dbReference>
<organism evidence="2 3">
    <name type="scientific">Leifsonia soli</name>
    <dbReference type="NCBI Taxonomy" id="582665"/>
    <lineage>
        <taxon>Bacteria</taxon>
        <taxon>Bacillati</taxon>
        <taxon>Actinomycetota</taxon>
        <taxon>Actinomycetes</taxon>
        <taxon>Micrococcales</taxon>
        <taxon>Microbacteriaceae</taxon>
        <taxon>Leifsonia</taxon>
    </lineage>
</organism>
<name>A0A852SVH7_9MICO</name>
<dbReference type="EMBL" id="JACCBJ010000001">
    <property type="protein sequence ID" value="NYD72712.1"/>
    <property type="molecule type" value="Genomic_DNA"/>
</dbReference>
<reference evidence="2 3" key="1">
    <citation type="submission" date="2020-07" db="EMBL/GenBank/DDBJ databases">
        <title>Sequencing the genomes of 1000 actinobacteria strains.</title>
        <authorList>
            <person name="Klenk H.-P."/>
        </authorList>
    </citation>
    <scope>NUCLEOTIDE SEQUENCE [LARGE SCALE GENOMIC DNA]</scope>
    <source>
        <strain evidence="2 3">DSM 23871</strain>
    </source>
</reference>
<keyword evidence="3" id="KW-1185">Reference proteome</keyword>
<dbReference type="Proteomes" id="UP000589620">
    <property type="component" value="Unassembled WGS sequence"/>
</dbReference>
<feature type="domain" description="AB hydrolase-1" evidence="1">
    <location>
        <begin position="150"/>
        <end position="364"/>
    </location>
</feature>
<sequence length="377" mass="40471">MTLAALGLAWAGVLWGVRSAGLRLARAVVRPRERRATRIHRISDTSVTLDADRRTLHRGQFGLWFGDGGHAVIGHLRSHDVRARTVTREVLTVTGDLASAGAGYWTGHLHAGPAALGRDFQEVLLAVPAGTAPAWLIEPARPALPATWAVHIHGRGTSRVTSLRSVPAVDALGMVSLVVSYRGDGEASPSPGGASTLGLREWEDVDVAIGYAVAHGARRVVLVGWSLGGAIALQLVERSAFRALIHRLVLVGPVTDWRAAIHSGAAERGLPRWAGTAAIRALSDPRRSTRLGLPEPIDFERLDWSRPGRLPVPTLVIHSEGDRQVPLASSVLLAMANPRTVRLVELSPADHCWEYNVDPAAFNRAVIDFLQADHDLG</sequence>
<dbReference type="Pfam" id="PF12697">
    <property type="entry name" value="Abhydrolase_6"/>
    <property type="match status" value="1"/>
</dbReference>
<proteinExistence type="predicted"/>
<gene>
    <name evidence="2" type="ORF">BJ963_000231</name>
</gene>
<accession>A0A852SVH7</accession>
<evidence type="ECO:0000313" key="3">
    <source>
        <dbReference type="Proteomes" id="UP000589620"/>
    </source>
</evidence>
<dbReference type="GO" id="GO:0003824">
    <property type="term" value="F:catalytic activity"/>
    <property type="evidence" value="ECO:0007669"/>
    <property type="project" value="UniProtKB-ARBA"/>
</dbReference>
<protein>
    <recommendedName>
        <fullName evidence="1">AB hydrolase-1 domain-containing protein</fullName>
    </recommendedName>
</protein>
<comment type="caution">
    <text evidence="2">The sequence shown here is derived from an EMBL/GenBank/DDBJ whole genome shotgun (WGS) entry which is preliminary data.</text>
</comment>